<name>A0A934SQ89_9MICO</name>
<proteinExistence type="predicted"/>
<dbReference type="PRINTS" id="PR00368">
    <property type="entry name" value="FADPNR"/>
</dbReference>
<dbReference type="InterPro" id="IPR018490">
    <property type="entry name" value="cNMP-bd_dom_sf"/>
</dbReference>
<dbReference type="Gene3D" id="3.50.50.60">
    <property type="entry name" value="FAD/NAD(P)-binding domain"/>
    <property type="match status" value="2"/>
</dbReference>
<dbReference type="SMART" id="SM00100">
    <property type="entry name" value="cNMP"/>
    <property type="match status" value="1"/>
</dbReference>
<dbReference type="CDD" id="cd00038">
    <property type="entry name" value="CAP_ED"/>
    <property type="match status" value="1"/>
</dbReference>
<dbReference type="EMBL" id="JAEPES010000001">
    <property type="protein sequence ID" value="MBK4346985.1"/>
    <property type="molecule type" value="Genomic_DNA"/>
</dbReference>
<feature type="domain" description="Cyclic nucleotide-binding" evidence="4">
    <location>
        <begin position="58"/>
        <end position="179"/>
    </location>
</feature>
<sequence length="597" mass="62961">MGGIAFRFCVSIGRLCTPSRPLTSTLAIILAPPRHRTGETRSLVVRPNSAEASGGSPAYPTLSDDHLERIRRYGVRQPISVGDLIYRVGEPVSDLVLVERGAIDIFSASTAHAPEIFITRHTQGRFLGELTLLTGQFSYLVARVAVAGYIYRIPPSGFRRLMAEDADLSAILLEAFQARRELVKGLASHTMEILGSTASSGSLALRSFAERFDLPHVWFDSESVAGLALMQSTGVTRDQLPVVFIPGGALRRATPRRLAERLGLSYRHGENSVDLVIVGAGPAGMAAAVYGSSEGLTTVLLDTVSPGGQAAASSRIENYLGFPNGISGTDLTNKACVQALKFGAHIYAPTEVVGLMTSDTHPVLRIGDGSEISSKAVIIATGAQYSTLPIPGWAKFERAGIYFSATKLEATACAGRPVVIVGGANSAGQAALFLANSNCRVDVVIRGPELSAGMSSYLAERLVSHPRIQVLPSTEVTALDGGETLQEVTLTNTVTGHSHREECAALFCFIGATPATQWLTGIAVDSNNFILTDVNLDVDAFQIATAPARVPFAFETSAPNVFAAGDVRHGSMKRVAAAVGEGASAVASVHQAIHTTP</sequence>
<dbReference type="Proteomes" id="UP000636458">
    <property type="component" value="Unassembled WGS sequence"/>
</dbReference>
<dbReference type="InterPro" id="IPR050097">
    <property type="entry name" value="Ferredoxin-NADP_redctase_2"/>
</dbReference>
<dbReference type="InterPro" id="IPR000595">
    <property type="entry name" value="cNMP-bd_dom"/>
</dbReference>
<evidence type="ECO:0000256" key="3">
    <source>
        <dbReference type="ARBA" id="ARBA00048132"/>
    </source>
</evidence>
<dbReference type="Pfam" id="PF00027">
    <property type="entry name" value="cNMP_binding"/>
    <property type="match status" value="1"/>
</dbReference>
<gene>
    <name evidence="5" type="ORF">IV501_05005</name>
    <name evidence="6" type="ORF">IV501_09620</name>
</gene>
<dbReference type="EMBL" id="JAEPES010000003">
    <property type="protein sequence ID" value="MBK4347892.1"/>
    <property type="molecule type" value="Genomic_DNA"/>
</dbReference>
<keyword evidence="7" id="KW-1185">Reference proteome</keyword>
<evidence type="ECO:0000256" key="1">
    <source>
        <dbReference type="ARBA" id="ARBA00022630"/>
    </source>
</evidence>
<dbReference type="InterPro" id="IPR036188">
    <property type="entry name" value="FAD/NAD-bd_sf"/>
</dbReference>
<dbReference type="PRINTS" id="PR00469">
    <property type="entry name" value="PNDRDTASEII"/>
</dbReference>
<keyword evidence="1" id="KW-0285">Flavoprotein</keyword>
<comment type="caution">
    <text evidence="5">The sequence shown here is derived from an EMBL/GenBank/DDBJ whole genome shotgun (WGS) entry which is preliminary data.</text>
</comment>
<dbReference type="GO" id="GO:0004791">
    <property type="term" value="F:thioredoxin-disulfide reductase (NADPH) activity"/>
    <property type="evidence" value="ECO:0007669"/>
    <property type="project" value="UniProtKB-EC"/>
</dbReference>
<organism evidence="5 7">
    <name type="scientific">Lacisediminihabitans changchengi</name>
    <dbReference type="NCBI Taxonomy" id="2787634"/>
    <lineage>
        <taxon>Bacteria</taxon>
        <taxon>Bacillati</taxon>
        <taxon>Actinomycetota</taxon>
        <taxon>Actinomycetes</taxon>
        <taxon>Micrococcales</taxon>
        <taxon>Microbacteriaceae</taxon>
        <taxon>Lacisediminihabitans</taxon>
    </lineage>
</organism>
<dbReference type="RefSeq" id="WP_200555262.1">
    <property type="nucleotide sequence ID" value="NZ_JAEPES010000001.1"/>
</dbReference>
<dbReference type="SUPFAM" id="SSF51905">
    <property type="entry name" value="FAD/NAD(P)-binding domain"/>
    <property type="match status" value="1"/>
</dbReference>
<dbReference type="AlphaFoldDB" id="A0A934SQ89"/>
<dbReference type="SUPFAM" id="SSF51206">
    <property type="entry name" value="cAMP-binding domain-like"/>
    <property type="match status" value="1"/>
</dbReference>
<evidence type="ECO:0000313" key="7">
    <source>
        <dbReference type="Proteomes" id="UP000636458"/>
    </source>
</evidence>
<dbReference type="PANTHER" id="PTHR48105">
    <property type="entry name" value="THIOREDOXIN REDUCTASE 1-RELATED-RELATED"/>
    <property type="match status" value="1"/>
</dbReference>
<dbReference type="Gene3D" id="2.60.120.10">
    <property type="entry name" value="Jelly Rolls"/>
    <property type="match status" value="1"/>
</dbReference>
<dbReference type="InterPro" id="IPR023753">
    <property type="entry name" value="FAD/NAD-binding_dom"/>
</dbReference>
<accession>A0A934SQ89</accession>
<dbReference type="Pfam" id="PF07992">
    <property type="entry name" value="Pyr_redox_2"/>
    <property type="match status" value="1"/>
</dbReference>
<keyword evidence="2" id="KW-0560">Oxidoreductase</keyword>
<evidence type="ECO:0000256" key="2">
    <source>
        <dbReference type="ARBA" id="ARBA00023002"/>
    </source>
</evidence>
<dbReference type="InterPro" id="IPR014710">
    <property type="entry name" value="RmlC-like_jellyroll"/>
</dbReference>
<evidence type="ECO:0000259" key="4">
    <source>
        <dbReference type="PROSITE" id="PS50042"/>
    </source>
</evidence>
<dbReference type="PROSITE" id="PS50042">
    <property type="entry name" value="CNMP_BINDING_3"/>
    <property type="match status" value="1"/>
</dbReference>
<comment type="catalytic activity">
    <reaction evidence="3">
        <text>[thioredoxin]-dithiol + NADP(+) = [thioredoxin]-disulfide + NADPH + H(+)</text>
        <dbReference type="Rhea" id="RHEA:20345"/>
        <dbReference type="Rhea" id="RHEA-COMP:10698"/>
        <dbReference type="Rhea" id="RHEA-COMP:10700"/>
        <dbReference type="ChEBI" id="CHEBI:15378"/>
        <dbReference type="ChEBI" id="CHEBI:29950"/>
        <dbReference type="ChEBI" id="CHEBI:50058"/>
        <dbReference type="ChEBI" id="CHEBI:57783"/>
        <dbReference type="ChEBI" id="CHEBI:58349"/>
        <dbReference type="EC" id="1.8.1.9"/>
    </reaction>
</comment>
<evidence type="ECO:0000313" key="5">
    <source>
        <dbReference type="EMBL" id="MBK4346985.1"/>
    </source>
</evidence>
<reference evidence="5" key="1">
    <citation type="submission" date="2021-01" db="EMBL/GenBank/DDBJ databases">
        <title>Lacisediminihabitans sp. nov. strain G11-30, isolated from Antarctic Soil.</title>
        <authorList>
            <person name="Li J."/>
        </authorList>
    </citation>
    <scope>NUCLEOTIDE SEQUENCE</scope>
    <source>
        <strain evidence="5">G11-30</strain>
    </source>
</reference>
<protein>
    <submittedName>
        <fullName evidence="5">FAD-dependent oxidoreductase</fullName>
    </submittedName>
</protein>
<evidence type="ECO:0000313" key="6">
    <source>
        <dbReference type="EMBL" id="MBK4347892.1"/>
    </source>
</evidence>